<dbReference type="GO" id="GO:0004553">
    <property type="term" value="F:hydrolase activity, hydrolyzing O-glycosyl compounds"/>
    <property type="evidence" value="ECO:0007669"/>
    <property type="project" value="InterPro"/>
</dbReference>
<comment type="similarity">
    <text evidence="1">Belongs to the glycosyl hydrolase 43 family.</text>
</comment>
<dbReference type="Gene3D" id="2.60.120.260">
    <property type="entry name" value="Galactose-binding domain-like"/>
    <property type="match status" value="1"/>
</dbReference>
<accession>A0A395VV21</accession>
<dbReference type="InterPro" id="IPR051795">
    <property type="entry name" value="Glycosyl_Hydrlase_43"/>
</dbReference>
<dbReference type="EMBL" id="QRVZ01000011">
    <property type="protein sequence ID" value="RGS82784.1"/>
    <property type="molecule type" value="Genomic_DNA"/>
</dbReference>
<dbReference type="Proteomes" id="UP001214017">
    <property type="component" value="Unassembled WGS sequence"/>
</dbReference>
<dbReference type="EMBL" id="JAQNWR010000001">
    <property type="protein sequence ID" value="MDC2406665.1"/>
    <property type="molecule type" value="Genomic_DNA"/>
</dbReference>
<evidence type="ECO:0000256" key="3">
    <source>
        <dbReference type="ARBA" id="ARBA00023295"/>
    </source>
</evidence>
<dbReference type="InterPro" id="IPR005084">
    <property type="entry name" value="CBM6"/>
</dbReference>
<feature type="domain" description="Beta-xylosidase C-terminal Concanavalin A-like" evidence="7">
    <location>
        <begin position="345"/>
        <end position="533"/>
    </location>
</feature>
<dbReference type="Proteomes" id="UP000460135">
    <property type="component" value="Unassembled WGS sequence"/>
</dbReference>
<dbReference type="GO" id="GO:0030246">
    <property type="term" value="F:carbohydrate binding"/>
    <property type="evidence" value="ECO:0007669"/>
    <property type="project" value="InterPro"/>
</dbReference>
<protein>
    <submittedName>
        <fullName evidence="8">Family 43 glycosylhydrolase</fullName>
    </submittedName>
</protein>
<dbReference type="CDD" id="cd04084">
    <property type="entry name" value="CBM6_xylanase-like"/>
    <property type="match status" value="1"/>
</dbReference>
<dbReference type="Pfam" id="PF03422">
    <property type="entry name" value="CBM_6"/>
    <property type="match status" value="1"/>
</dbReference>
<evidence type="ECO:0000313" key="10">
    <source>
        <dbReference type="EMBL" id="RGS82784.1"/>
    </source>
</evidence>
<evidence type="ECO:0000313" key="9">
    <source>
        <dbReference type="EMBL" id="MDC2406665.1"/>
    </source>
</evidence>
<dbReference type="CDD" id="cd09001">
    <property type="entry name" value="GH43_FsAxh1-like"/>
    <property type="match status" value="1"/>
</dbReference>
<dbReference type="GO" id="GO:0005975">
    <property type="term" value="P:carbohydrate metabolic process"/>
    <property type="evidence" value="ECO:0007669"/>
    <property type="project" value="InterPro"/>
</dbReference>
<dbReference type="GeneID" id="29454663"/>
<feature type="active site" description="Proton acceptor" evidence="4">
    <location>
        <position position="57"/>
    </location>
</feature>
<organism evidence="10 11">
    <name type="scientific">Bacteroides ovatus</name>
    <dbReference type="NCBI Taxonomy" id="28116"/>
    <lineage>
        <taxon>Bacteria</taxon>
        <taxon>Pseudomonadati</taxon>
        <taxon>Bacteroidota</taxon>
        <taxon>Bacteroidia</taxon>
        <taxon>Bacteroidales</taxon>
        <taxon>Bacteroidaceae</taxon>
        <taxon>Bacteroides</taxon>
    </lineage>
</organism>
<evidence type="ECO:0000256" key="1">
    <source>
        <dbReference type="ARBA" id="ARBA00009865"/>
    </source>
</evidence>
<dbReference type="InterPro" id="IPR006710">
    <property type="entry name" value="Glyco_hydro_43"/>
</dbReference>
<dbReference type="Pfam" id="PF04616">
    <property type="entry name" value="Glyco_hydro_43"/>
    <property type="match status" value="1"/>
</dbReference>
<feature type="domain" description="CBM6" evidence="6">
    <location>
        <begin position="570"/>
        <end position="667"/>
    </location>
</feature>
<dbReference type="Gene3D" id="2.115.10.20">
    <property type="entry name" value="Glycosyl hydrolase domain, family 43"/>
    <property type="match status" value="1"/>
</dbReference>
<evidence type="ECO:0000256" key="2">
    <source>
        <dbReference type="ARBA" id="ARBA00022801"/>
    </source>
</evidence>
<dbReference type="SUPFAM" id="SSF49899">
    <property type="entry name" value="Concanavalin A-like lectins/glucanases"/>
    <property type="match status" value="1"/>
</dbReference>
<keyword evidence="3" id="KW-0326">Glycosidase</keyword>
<proteinExistence type="inferred from homology"/>
<reference evidence="9" key="3">
    <citation type="submission" date="2022-10" db="EMBL/GenBank/DDBJ databases">
        <title>Human gut microbiome strain richness.</title>
        <authorList>
            <person name="Chen-Liaw A."/>
        </authorList>
    </citation>
    <scope>NUCLEOTIDE SEQUENCE</scope>
    <source>
        <strain evidence="9">F7_m1001271B151109d0_201107</strain>
    </source>
</reference>
<evidence type="ECO:0000256" key="5">
    <source>
        <dbReference type="PIRSR" id="PIRSR606710-2"/>
    </source>
</evidence>
<dbReference type="Gene3D" id="2.60.120.200">
    <property type="match status" value="1"/>
</dbReference>
<gene>
    <name evidence="10" type="ORF">DWX70_14890</name>
    <name evidence="8" type="ORF">F3F51_03215</name>
    <name evidence="9" type="ORF">PO240_02105</name>
</gene>
<reference evidence="8 12" key="2">
    <citation type="journal article" date="2019" name="Nat. Med.">
        <title>A library of human gut bacterial isolates paired with longitudinal multiomics data enables mechanistic microbiome research.</title>
        <authorList>
            <person name="Poyet M."/>
            <person name="Groussin M."/>
            <person name="Gibbons S.M."/>
            <person name="Avila-Pacheco J."/>
            <person name="Jiang X."/>
            <person name="Kearney S.M."/>
            <person name="Perrotta A.R."/>
            <person name="Berdy B."/>
            <person name="Zhao S."/>
            <person name="Lieberman T.D."/>
            <person name="Swanson P.K."/>
            <person name="Smith M."/>
            <person name="Roesemann S."/>
            <person name="Alexander J.E."/>
            <person name="Rich S.A."/>
            <person name="Livny J."/>
            <person name="Vlamakis H."/>
            <person name="Clish C."/>
            <person name="Bullock K."/>
            <person name="Deik A."/>
            <person name="Scott J."/>
            <person name="Pierce K.A."/>
            <person name="Xavier R.J."/>
            <person name="Alm E.J."/>
        </authorList>
    </citation>
    <scope>NUCLEOTIDE SEQUENCE [LARGE SCALE GENOMIC DNA]</scope>
    <source>
        <strain evidence="8 12">BIOML-A183</strain>
    </source>
</reference>
<feature type="active site" description="Proton donor" evidence="4">
    <location>
        <position position="220"/>
    </location>
</feature>
<dbReference type="PANTHER" id="PTHR42812">
    <property type="entry name" value="BETA-XYLOSIDASE"/>
    <property type="match status" value="1"/>
</dbReference>
<dbReference type="InterPro" id="IPR023296">
    <property type="entry name" value="Glyco_hydro_beta-prop_sf"/>
</dbReference>
<dbReference type="PANTHER" id="PTHR42812:SF12">
    <property type="entry name" value="BETA-XYLOSIDASE-RELATED"/>
    <property type="match status" value="1"/>
</dbReference>
<evidence type="ECO:0000313" key="11">
    <source>
        <dbReference type="Proteomes" id="UP000266492"/>
    </source>
</evidence>
<dbReference type="InterPro" id="IPR013320">
    <property type="entry name" value="ConA-like_dom_sf"/>
</dbReference>
<dbReference type="Proteomes" id="UP000266492">
    <property type="component" value="Unassembled WGS sequence"/>
</dbReference>
<dbReference type="EMBL" id="VWLX01000002">
    <property type="protein sequence ID" value="KAA3808400.1"/>
    <property type="molecule type" value="Genomic_DNA"/>
</dbReference>
<evidence type="ECO:0000313" key="12">
    <source>
        <dbReference type="Proteomes" id="UP000460135"/>
    </source>
</evidence>
<dbReference type="KEGG" id="boa:Bovatus_04382"/>
<dbReference type="Pfam" id="PF17851">
    <property type="entry name" value="GH43_C2"/>
    <property type="match status" value="1"/>
</dbReference>
<keyword evidence="2 8" id="KW-0378">Hydrolase</keyword>
<evidence type="ECO:0000259" key="6">
    <source>
        <dbReference type="Pfam" id="PF03422"/>
    </source>
</evidence>
<evidence type="ECO:0000256" key="4">
    <source>
        <dbReference type="PIRSR" id="PIRSR606710-1"/>
    </source>
</evidence>
<evidence type="ECO:0000313" key="8">
    <source>
        <dbReference type="EMBL" id="KAA3808400.1"/>
    </source>
</evidence>
<reference evidence="10 11" key="1">
    <citation type="submission" date="2018-08" db="EMBL/GenBank/DDBJ databases">
        <title>A genome reference for cultivated species of the human gut microbiota.</title>
        <authorList>
            <person name="Zou Y."/>
            <person name="Xue W."/>
            <person name="Luo G."/>
        </authorList>
    </citation>
    <scope>NUCLEOTIDE SEQUENCE [LARGE SCALE GENOMIC DNA]</scope>
    <source>
        <strain evidence="10 11">AF20-9LB</strain>
    </source>
</reference>
<dbReference type="SUPFAM" id="SSF49785">
    <property type="entry name" value="Galactose-binding domain-like"/>
    <property type="match status" value="1"/>
</dbReference>
<dbReference type="RefSeq" id="WP_004320962.1">
    <property type="nucleotide sequence ID" value="NZ_BAABYJ010000002.1"/>
</dbReference>
<dbReference type="InterPro" id="IPR008979">
    <property type="entry name" value="Galactose-bd-like_sf"/>
</dbReference>
<dbReference type="InterPro" id="IPR041542">
    <property type="entry name" value="GH43_C2"/>
</dbReference>
<comment type="caution">
    <text evidence="10">The sequence shown here is derived from an EMBL/GenBank/DDBJ whole genome shotgun (WGS) entry which is preliminary data.</text>
</comment>
<dbReference type="AlphaFoldDB" id="A0A395VV21"/>
<sequence>MMYHSTCSFKCLPYLLILGCILTFLQACAPVQRYVLLSSDNGDGTYTNPVINADYPDPDIIRVGEDYYMVSSSFVAMPGIPVCHSKDLINWQIIGHAYDSITFQPQYRMENEKTAYSRLCWAPTIRYDEGIYYIGVNIADDGFVMFKSTRPEGPYTMHKFEKRLYDPGFFIDDDGKKYVTHGKGKIYLTRLKDDATGVLDPQDKGTLIITAPEGYGHLFEGCHTYKRNGWYYVFNPALGYDGVQMISRSRNLYGPYETKVLIDDDINYAGAGVHQGGYIETAEGESWAYTFQDRDYMGRCLMLYPMKWENEWPVVGPEGRPGKGVVTYRKPAVKGKHKMNYPHHSDSFDKPELAPVWEFNHVPYKEKWSLTDRPGYFRIYAQHAKGFYWARNSLTQKVTGPYSTGTVLLDLSGLKEGDFAGNGIMGRMMYQFGVRKKDNRFWLEMRKGNRNAAEMIVDSLELKDVQRIYLRTETTKEGATRFHYSLDNRQYHRFGPEGVSNFWGFLGIRHALCCYNVMKGNPCGYADFDSFELESAHRGNHYDAFTEIDFFRYDDREGMTLVRPVGKRPMQFLTDIKDSDWLVFNNLTFKKRPGKITFELQALNPGGVLEMRRGSLQGELLASCTIQSTNGEWTKQSFEVKKLRKKEKVYFVFGGSNKSLSIKNFIFE</sequence>
<feature type="site" description="Important for catalytic activity, responsible for pKa modulation of the active site Glu and correct orientation of both the proton donor and substrate" evidence="5">
    <location>
        <position position="166"/>
    </location>
</feature>
<evidence type="ECO:0000259" key="7">
    <source>
        <dbReference type="Pfam" id="PF17851"/>
    </source>
</evidence>
<dbReference type="SUPFAM" id="SSF75005">
    <property type="entry name" value="Arabinanase/levansucrase/invertase"/>
    <property type="match status" value="1"/>
</dbReference>
<name>A0A395VV21_BACOV</name>